<evidence type="ECO:0000313" key="2">
    <source>
        <dbReference type="Proteomes" id="UP001165064"/>
    </source>
</evidence>
<dbReference type="Proteomes" id="UP001165064">
    <property type="component" value="Unassembled WGS sequence"/>
</dbReference>
<organism evidence="1 2">
    <name type="scientific">Ambrosiozyma monospora</name>
    <name type="common">Yeast</name>
    <name type="synonym">Endomycopsis monosporus</name>
    <dbReference type="NCBI Taxonomy" id="43982"/>
    <lineage>
        <taxon>Eukaryota</taxon>
        <taxon>Fungi</taxon>
        <taxon>Dikarya</taxon>
        <taxon>Ascomycota</taxon>
        <taxon>Saccharomycotina</taxon>
        <taxon>Pichiomycetes</taxon>
        <taxon>Pichiales</taxon>
        <taxon>Pichiaceae</taxon>
        <taxon>Ambrosiozyma</taxon>
    </lineage>
</organism>
<accession>A0ACB5T8H9</accession>
<dbReference type="EMBL" id="BSXS01004599">
    <property type="protein sequence ID" value="GME83235.1"/>
    <property type="molecule type" value="Genomic_DNA"/>
</dbReference>
<proteinExistence type="predicted"/>
<protein>
    <submittedName>
        <fullName evidence="1">Unnamed protein product</fullName>
    </submittedName>
</protein>
<reference evidence="1" key="1">
    <citation type="submission" date="2023-04" db="EMBL/GenBank/DDBJ databases">
        <title>Ambrosiozyma monospora NBRC 10751.</title>
        <authorList>
            <person name="Ichikawa N."/>
            <person name="Sato H."/>
            <person name="Tonouchi N."/>
        </authorList>
    </citation>
    <scope>NUCLEOTIDE SEQUENCE</scope>
    <source>
        <strain evidence="1">NBRC 10751</strain>
    </source>
</reference>
<sequence>MSELMRQILDSTLQTQLLDGKVILTQRNAPIYALCSSICAAIGRQMIYLKSSHDTISVENTAPVEQYAHDAKRVLHLFEIEATVQHLLTSFFLSVYHIFMPDSNKQSILYLREAITISQLLGIHDVKKLSEMAPAEAHRAKKIFYLLLVTERYTCLEANIPVILEPNVPFPVLEDDEFPELLVGFTELINVFSAPEIPFFQEVSGRLAKQREDELAGNDGTLSKSSSMMFLDMLCNQSPDWKKNWILQLQEKLKGTNIDGSHAVTVTQKLNVILSQSWFQSLGWKIASGSYLLGDSDNALGFQFPLEIAKTFLARTKDLPHFAYEANGPGVSLKLLDIADTLSTFISLSPNSELLNTAYDQLSIVFRRAQRYKDNIMLPPELYKKINRLLESRRLSFDLNSLFGFQNQSAFSQIRQVAFPDGRIEEIDSLEAELANVDDITDNGHVNNGDGVNVVVQSHSQSQSPEEQAEQQSLQQQALQQEQRQQHALQQEQQHQQQQEQPGPPQKQQQHHTPPQQLHHQQQQHHTPPQQLNQHHTPPQQQAQQLPQQQQQIPAHEQFEIPIRHPQIHFKQPEPFQIPLHHTLSSSSLHHAISSSSSLQQHNTMISI</sequence>
<keyword evidence="2" id="KW-1185">Reference proteome</keyword>
<name>A0ACB5T8H9_AMBMO</name>
<comment type="caution">
    <text evidence="1">The sequence shown here is derived from an EMBL/GenBank/DDBJ whole genome shotgun (WGS) entry which is preliminary data.</text>
</comment>
<evidence type="ECO:0000313" key="1">
    <source>
        <dbReference type="EMBL" id="GME83235.1"/>
    </source>
</evidence>
<gene>
    <name evidence="1" type="ORF">Amon02_000604300</name>
</gene>